<dbReference type="InParanoid" id="B9SSZ2"/>
<gene>
    <name evidence="2" type="ORF">RCOM_1269040</name>
</gene>
<feature type="region of interest" description="Disordered" evidence="1">
    <location>
        <begin position="1"/>
        <end position="37"/>
    </location>
</feature>
<protein>
    <submittedName>
        <fullName evidence="2">Uncharacterized protein</fullName>
    </submittedName>
</protein>
<organism evidence="2 3">
    <name type="scientific">Ricinus communis</name>
    <name type="common">Castor bean</name>
    <dbReference type="NCBI Taxonomy" id="3988"/>
    <lineage>
        <taxon>Eukaryota</taxon>
        <taxon>Viridiplantae</taxon>
        <taxon>Streptophyta</taxon>
        <taxon>Embryophyta</taxon>
        <taxon>Tracheophyta</taxon>
        <taxon>Spermatophyta</taxon>
        <taxon>Magnoliopsida</taxon>
        <taxon>eudicotyledons</taxon>
        <taxon>Gunneridae</taxon>
        <taxon>Pentapetalae</taxon>
        <taxon>rosids</taxon>
        <taxon>fabids</taxon>
        <taxon>Malpighiales</taxon>
        <taxon>Euphorbiaceae</taxon>
        <taxon>Acalyphoideae</taxon>
        <taxon>Acalypheae</taxon>
        <taxon>Ricinus</taxon>
    </lineage>
</organism>
<dbReference type="AlphaFoldDB" id="B9SSZ2"/>
<evidence type="ECO:0000313" key="2">
    <source>
        <dbReference type="EMBL" id="EEF33295.1"/>
    </source>
</evidence>
<keyword evidence="3" id="KW-1185">Reference proteome</keyword>
<dbReference type="EMBL" id="EQ974119">
    <property type="protein sequence ID" value="EEF33295.1"/>
    <property type="molecule type" value="Genomic_DNA"/>
</dbReference>
<sequence length="80" mass="9316">MAGQEDILSENEDSDYKPVEVSETDNGMEDSDFRSKDEEHLEARRKLGWARIHEVGSFDDDNKATSGWRRMILATERKKR</sequence>
<evidence type="ECO:0000256" key="1">
    <source>
        <dbReference type="SAM" id="MobiDB-lite"/>
    </source>
</evidence>
<reference evidence="3" key="1">
    <citation type="journal article" date="2010" name="Nat. Biotechnol.">
        <title>Draft genome sequence of the oilseed species Ricinus communis.</title>
        <authorList>
            <person name="Chan A.P."/>
            <person name="Crabtree J."/>
            <person name="Zhao Q."/>
            <person name="Lorenzi H."/>
            <person name="Orvis J."/>
            <person name="Puiu D."/>
            <person name="Melake-Berhan A."/>
            <person name="Jones K.M."/>
            <person name="Redman J."/>
            <person name="Chen G."/>
            <person name="Cahoon E.B."/>
            <person name="Gedil M."/>
            <person name="Stanke M."/>
            <person name="Haas B.J."/>
            <person name="Wortman J.R."/>
            <person name="Fraser-Liggett C.M."/>
            <person name="Ravel J."/>
            <person name="Rabinowicz P.D."/>
        </authorList>
    </citation>
    <scope>NUCLEOTIDE SEQUENCE [LARGE SCALE GENOMIC DNA]</scope>
    <source>
        <strain evidence="3">cv. Hale</strain>
    </source>
</reference>
<proteinExistence type="predicted"/>
<dbReference type="Proteomes" id="UP000008311">
    <property type="component" value="Unassembled WGS sequence"/>
</dbReference>
<accession>B9SSZ2</accession>
<name>B9SSZ2_RICCO</name>
<evidence type="ECO:0000313" key="3">
    <source>
        <dbReference type="Proteomes" id="UP000008311"/>
    </source>
</evidence>